<dbReference type="RefSeq" id="WP_050600387.1">
    <property type="nucleotide sequence ID" value="NZ_JYNE01000024.1"/>
</dbReference>
<dbReference type="PRINTS" id="PR00080">
    <property type="entry name" value="SDRFAMILY"/>
</dbReference>
<protein>
    <submittedName>
        <fullName evidence="3">3-oxoacyl-[acyl-carrier protein] reductase</fullName>
        <ecNumber evidence="3">1.1.1.100</ecNumber>
    </submittedName>
</protein>
<dbReference type="CDD" id="cd05233">
    <property type="entry name" value="SDR_c"/>
    <property type="match status" value="1"/>
</dbReference>
<name>A0A0L1KDC7_9SPHN</name>
<sequence length="255" mass="26507">MAAFEGKVAIVTGASSGIGKATALILAERGATVVVAARRTEVLDELVAQIEQAGGKASAVVTDVAQASDVEAMVAHAVDTHGRLDLAVNNAGIGAEVYPLIDTPDDYWDRVMAVNLRGNFLCLKHEARAMLAAGNGGSIVNIGSVNTFLGCPGASTYTASKAGQLGLTTSASAELAEHGIRVNLLCPGVIHTPLHEQIKGNLGAEAFDGIRQRKHMRRFGEPEEIARCIAFLCSEDASFVTGTTLTPDGGFHLSL</sequence>
<dbReference type="EC" id="1.1.1.100" evidence="3"/>
<dbReference type="FunFam" id="3.40.50.720:FF:000084">
    <property type="entry name" value="Short-chain dehydrogenase reductase"/>
    <property type="match status" value="1"/>
</dbReference>
<dbReference type="PANTHER" id="PTHR24321">
    <property type="entry name" value="DEHYDROGENASES, SHORT CHAIN"/>
    <property type="match status" value="1"/>
</dbReference>
<dbReference type="STRING" id="1306953.J121_1961"/>
<proteinExistence type="inferred from homology"/>
<dbReference type="Pfam" id="PF13561">
    <property type="entry name" value="adh_short_C2"/>
    <property type="match status" value="1"/>
</dbReference>
<evidence type="ECO:0000313" key="4">
    <source>
        <dbReference type="Proteomes" id="UP000037446"/>
    </source>
</evidence>
<comment type="similarity">
    <text evidence="1">Belongs to the short-chain dehydrogenases/reductases (SDR) family.</text>
</comment>
<dbReference type="PRINTS" id="PR00081">
    <property type="entry name" value="GDHRDH"/>
</dbReference>
<accession>A0A0L1KDC7</accession>
<reference evidence="3" key="1">
    <citation type="submission" date="2015-02" db="EMBL/GenBank/DDBJ databases">
        <authorList>
            <person name="Chooi Y.-H."/>
        </authorList>
    </citation>
    <scope>NUCLEOTIDE SEQUENCE [LARGE SCALE GENOMIC DNA]</scope>
    <source>
        <strain evidence="3">LAMA 915</strain>
    </source>
</reference>
<dbReference type="InterPro" id="IPR002347">
    <property type="entry name" value="SDR_fam"/>
</dbReference>
<dbReference type="Gene3D" id="3.40.50.720">
    <property type="entry name" value="NAD(P)-binding Rossmann-like Domain"/>
    <property type="match status" value="1"/>
</dbReference>
<dbReference type="PATRIC" id="fig|1306953.7.peg.2024"/>
<dbReference type="SUPFAM" id="SSF51735">
    <property type="entry name" value="NAD(P)-binding Rossmann-fold domains"/>
    <property type="match status" value="1"/>
</dbReference>
<evidence type="ECO:0000313" key="3">
    <source>
        <dbReference type="EMBL" id="KNH02050.1"/>
    </source>
</evidence>
<dbReference type="Proteomes" id="UP000037446">
    <property type="component" value="Unassembled WGS sequence"/>
</dbReference>
<dbReference type="GO" id="GO:0004316">
    <property type="term" value="F:3-oxoacyl-[acyl-carrier-protein] reductase (NADPH) activity"/>
    <property type="evidence" value="ECO:0007669"/>
    <property type="project" value="UniProtKB-EC"/>
</dbReference>
<gene>
    <name evidence="3" type="ORF">J121_1961</name>
</gene>
<organism evidence="3 4">
    <name type="scientific">Qipengyuania citrea LAMA 915</name>
    <dbReference type="NCBI Taxonomy" id="1306953"/>
    <lineage>
        <taxon>Bacteria</taxon>
        <taxon>Pseudomonadati</taxon>
        <taxon>Pseudomonadota</taxon>
        <taxon>Alphaproteobacteria</taxon>
        <taxon>Sphingomonadales</taxon>
        <taxon>Erythrobacteraceae</taxon>
        <taxon>Qipengyuania</taxon>
    </lineage>
</organism>
<evidence type="ECO:0000256" key="1">
    <source>
        <dbReference type="ARBA" id="ARBA00006484"/>
    </source>
</evidence>
<dbReference type="AlphaFoldDB" id="A0A0L1KDC7"/>
<dbReference type="PANTHER" id="PTHR24321:SF8">
    <property type="entry name" value="ESTRADIOL 17-BETA-DEHYDROGENASE 8-RELATED"/>
    <property type="match status" value="1"/>
</dbReference>
<dbReference type="InterPro" id="IPR036291">
    <property type="entry name" value="NAD(P)-bd_dom_sf"/>
</dbReference>
<evidence type="ECO:0000256" key="2">
    <source>
        <dbReference type="ARBA" id="ARBA00023002"/>
    </source>
</evidence>
<dbReference type="NCBIfam" id="NF005559">
    <property type="entry name" value="PRK07231.1"/>
    <property type="match status" value="1"/>
</dbReference>
<comment type="caution">
    <text evidence="3">The sequence shown here is derived from an EMBL/GenBank/DDBJ whole genome shotgun (WGS) entry which is preliminary data.</text>
</comment>
<dbReference type="EMBL" id="JYNE01000024">
    <property type="protein sequence ID" value="KNH02050.1"/>
    <property type="molecule type" value="Genomic_DNA"/>
</dbReference>
<keyword evidence="2 3" id="KW-0560">Oxidoreductase</keyword>